<gene>
    <name evidence="2" type="ORF">GUL26_34850</name>
</gene>
<dbReference type="GeneID" id="93444893"/>
<dbReference type="EMBL" id="KY494864">
    <property type="protein sequence ID" value="ARD70483.1"/>
    <property type="molecule type" value="Genomic_DNA"/>
</dbReference>
<reference evidence="2" key="2">
    <citation type="submission" date="2020-01" db="EMBL/GenBank/DDBJ databases">
        <title>Bacteria Cultured from War Wounds Associated with the Conflict in Eastern Ukraine.</title>
        <authorList>
            <person name="Snesrud E."/>
            <person name="Galac M.R."/>
            <person name="Mc Gann P."/>
            <person name="Valentine K."/>
            <person name="Viacheslav K."/>
        </authorList>
    </citation>
    <scope>NUCLEOTIDE SEQUENCE</scope>
    <source>
        <strain evidence="2">VNMU148</strain>
    </source>
</reference>
<protein>
    <submittedName>
        <fullName evidence="1">Uncharacterized protein</fullName>
    </submittedName>
</protein>
<dbReference type="EMBL" id="WXZT01000049">
    <property type="protein sequence ID" value="MZZ17447.1"/>
    <property type="molecule type" value="Genomic_DNA"/>
</dbReference>
<evidence type="ECO:0000313" key="2">
    <source>
        <dbReference type="EMBL" id="MZZ17447.1"/>
    </source>
</evidence>
<sequence>MKRRPTGFVATCQCGVVVGAMDINRTERADAGRLLGKWLYDGCTVEPRFAGTWSAEIGPCKCPKAEGEQHE</sequence>
<evidence type="ECO:0000313" key="1">
    <source>
        <dbReference type="EMBL" id="ARD70483.1"/>
    </source>
</evidence>
<keyword evidence="1" id="KW-0614">Plasmid</keyword>
<dbReference type="Proteomes" id="UP000644192">
    <property type="component" value="Unassembled WGS sequence"/>
</dbReference>
<geneLocation type="plasmid" evidence="1">
    <name>pJB37</name>
</geneLocation>
<accession>A0A1V0M6G6</accession>
<name>A0A1V0M6G6_PSEAI</name>
<dbReference type="RefSeq" id="WP_010792842.1">
    <property type="nucleotide sequence ID" value="NZ_BSAL01000001.1"/>
</dbReference>
<organism evidence="1">
    <name type="scientific">Pseudomonas aeruginosa</name>
    <dbReference type="NCBI Taxonomy" id="287"/>
    <lineage>
        <taxon>Bacteria</taxon>
        <taxon>Pseudomonadati</taxon>
        <taxon>Pseudomonadota</taxon>
        <taxon>Gammaproteobacteria</taxon>
        <taxon>Pseudomonadales</taxon>
        <taxon>Pseudomonadaceae</taxon>
        <taxon>Pseudomonas</taxon>
    </lineage>
</organism>
<dbReference type="AlphaFoldDB" id="A0A1V0M6G6"/>
<reference evidence="1" key="1">
    <citation type="submission" date="2017-01" db="EMBL/GenBank/DDBJ databases">
        <title>Complete nucleotide sequence of an IncP-2 blaVIM-2-harboring megaplasmid from Pseudomonas aeruginosa.</title>
        <authorList>
            <person name="Botelho J."/>
            <person name="Grosso F."/>
            <person name="Mabrouk A."/>
            <person name="Peixe L."/>
        </authorList>
    </citation>
    <scope>NUCLEOTIDE SEQUENCE</scope>
    <source>
        <strain evidence="1">FFUP_PS_37</strain>
        <plasmid evidence="1">pJB37</plasmid>
    </source>
</reference>
<proteinExistence type="predicted"/>